<feature type="transmembrane region" description="Helical" evidence="1">
    <location>
        <begin position="172"/>
        <end position="196"/>
    </location>
</feature>
<keyword evidence="1" id="KW-1133">Transmembrane helix</keyword>
<protein>
    <submittedName>
        <fullName evidence="2">Polymer-forming cytoskeletal protein</fullName>
    </submittedName>
</protein>
<evidence type="ECO:0000256" key="1">
    <source>
        <dbReference type="SAM" id="Phobius"/>
    </source>
</evidence>
<reference evidence="2 3" key="1">
    <citation type="journal article" date="2019" name="Int. J. Syst. Evol. Microbiol.">
        <title>The Global Catalogue of Microorganisms (GCM) 10K type strain sequencing project: providing services to taxonomists for standard genome sequencing and annotation.</title>
        <authorList>
            <consortium name="The Broad Institute Genomics Platform"/>
            <consortium name="The Broad Institute Genome Sequencing Center for Infectious Disease"/>
            <person name="Wu L."/>
            <person name="Ma J."/>
        </authorList>
    </citation>
    <scope>NUCLEOTIDE SEQUENCE [LARGE SCALE GENOMIC DNA]</scope>
    <source>
        <strain evidence="2 3">DT72</strain>
    </source>
</reference>
<feature type="transmembrane region" description="Helical" evidence="1">
    <location>
        <begin position="133"/>
        <end position="152"/>
    </location>
</feature>
<evidence type="ECO:0000313" key="3">
    <source>
        <dbReference type="Proteomes" id="UP001596407"/>
    </source>
</evidence>
<dbReference type="AlphaFoldDB" id="A0ABD5WP12"/>
<dbReference type="RefSeq" id="WP_276281553.1">
    <property type="nucleotide sequence ID" value="NZ_CP119809.1"/>
</dbReference>
<comment type="caution">
    <text evidence="2">The sequence shown here is derived from an EMBL/GenBank/DDBJ whole genome shotgun (WGS) entry which is preliminary data.</text>
</comment>
<dbReference type="GeneID" id="79302763"/>
<feature type="transmembrane region" description="Helical" evidence="1">
    <location>
        <begin position="202"/>
        <end position="222"/>
    </location>
</feature>
<keyword evidence="3" id="KW-1185">Reference proteome</keyword>
<keyword evidence="1" id="KW-0812">Transmembrane</keyword>
<accession>A0ABD5WP12</accession>
<gene>
    <name evidence="2" type="ORF">ACFQJ6_11150</name>
</gene>
<dbReference type="Proteomes" id="UP001596407">
    <property type="component" value="Unassembled WGS sequence"/>
</dbReference>
<proteinExistence type="predicted"/>
<feature type="transmembrane region" description="Helical" evidence="1">
    <location>
        <begin position="259"/>
        <end position="279"/>
    </location>
</feature>
<sequence>MADPVEVLPLLVVAVLLMTASGQQVEQMEVVFDGDREVASVSDALVVGGGTVTVPADESVSGTVYVVGGDFRVAGEVDGDVTQLAGNVSVGDGGAISGELRTIAGDAAVADGATVGARSTVEFVQRERSTAEAVGFLALQALVLALAGGALARRRPALLENVADSVVHHSVVSGVVGAFTGATALALFVFMAFTLILIPVSFFGLAVGLFTLAYAYVVYGYLVGRALPIDRPDLASAVGSAVVVVAADLLGRVPLVGTAVQGLLVVTGLGAVLVTYYGFREFEPALADLEE</sequence>
<name>A0ABD5WP12_9EURY</name>
<organism evidence="2 3">
    <name type="scientific">Halorussus caseinilyticus</name>
    <dbReference type="NCBI Taxonomy" id="3034025"/>
    <lineage>
        <taxon>Archaea</taxon>
        <taxon>Methanobacteriati</taxon>
        <taxon>Methanobacteriota</taxon>
        <taxon>Stenosarchaea group</taxon>
        <taxon>Halobacteria</taxon>
        <taxon>Halobacteriales</taxon>
        <taxon>Haladaptataceae</taxon>
        <taxon>Halorussus</taxon>
    </lineage>
</organism>
<evidence type="ECO:0000313" key="2">
    <source>
        <dbReference type="EMBL" id="MFC7080595.1"/>
    </source>
</evidence>
<keyword evidence="1" id="KW-0472">Membrane</keyword>
<dbReference type="EMBL" id="JBHSZH010000005">
    <property type="protein sequence ID" value="MFC7080595.1"/>
    <property type="molecule type" value="Genomic_DNA"/>
</dbReference>